<comment type="subcellular location">
    <subcellularLocation>
        <location evidence="1">Nucleus</location>
    </subcellularLocation>
</comment>
<comment type="caution">
    <text evidence="8">The sequence shown here is derived from an EMBL/GenBank/DDBJ whole genome shotgun (WGS) entry which is preliminary data.</text>
</comment>
<dbReference type="AlphaFoldDB" id="A0AAX6HAI2"/>
<dbReference type="SUPFAM" id="SSF101936">
    <property type="entry name" value="DNA-binding pseudobarrel domain"/>
    <property type="match status" value="3"/>
</dbReference>
<keyword evidence="2" id="KW-0805">Transcription regulation</keyword>
<dbReference type="PANTHER" id="PTHR31920:SF135">
    <property type="entry name" value="B3 DOMAIN-CONTAINING PROTEIN OS03G0621600-RELATED"/>
    <property type="match status" value="1"/>
</dbReference>
<dbReference type="Proteomes" id="UP001140949">
    <property type="component" value="Unassembled WGS sequence"/>
</dbReference>
<reference evidence="8" key="1">
    <citation type="journal article" date="2023" name="GigaByte">
        <title>Genome assembly of the bearded iris, Iris pallida Lam.</title>
        <authorList>
            <person name="Bruccoleri R.E."/>
            <person name="Oakeley E.J."/>
            <person name="Faust A.M.E."/>
            <person name="Altorfer M."/>
            <person name="Dessus-Babus S."/>
            <person name="Burckhardt D."/>
            <person name="Oertli M."/>
            <person name="Naumann U."/>
            <person name="Petersen F."/>
            <person name="Wong J."/>
        </authorList>
    </citation>
    <scope>NUCLEOTIDE SEQUENCE</scope>
    <source>
        <strain evidence="8">GSM-AAB239-AS_SAM_17_03QT</strain>
    </source>
</reference>
<sequence length="452" mass="51312">MSKQHPWERPSFFKVMIGPDFTKTLRVPPQFKKHLGDNPGTEAVLRRPGNRQWVVALRNVDGDLYFQEGWEDFVEDNSISTGEFLVFFYTGGGGFDVAFYGTSGCEKEVFPPLREVKVETGIVVEEKALPVVVGKKRCRKKKDQEKASPASARSKKRRRGADWKRNKLCYKIMRTMKPMNGEDEKVLKAACTFKTIHPHFIATCRASRSTFMPIPAELDRLYSLGEKSAIILRDEQGRMWPLKVSSWRDGRRCLSSGWSLVYKKNSLKEGDACLLEFVQEGNGINLHVFRANEYKSVSGKRLLSSAEKERVLKEVNSFKTRHPKFTVVWRLSLLYHVNIPRKVVKEIDLKGSQHAILLDPNGRSWPVEIICRLHGAVELGVGWNNFVRGNKLEAGDACVLEFIRAPEQFQIQVHIFRGREANASAATTNTSTALALALVEQSPDWKSEILTS</sequence>
<evidence type="ECO:0000313" key="8">
    <source>
        <dbReference type="EMBL" id="KAJ6838059.1"/>
    </source>
</evidence>
<dbReference type="InterPro" id="IPR003340">
    <property type="entry name" value="B3_DNA-bd"/>
</dbReference>
<dbReference type="InterPro" id="IPR015300">
    <property type="entry name" value="DNA-bd_pseudobarrel_sf"/>
</dbReference>
<evidence type="ECO:0000256" key="3">
    <source>
        <dbReference type="ARBA" id="ARBA00023125"/>
    </source>
</evidence>
<gene>
    <name evidence="8" type="ORF">M6B38_321985</name>
</gene>
<keyword evidence="5" id="KW-0539">Nucleus</keyword>
<feature type="domain" description="TF-B3" evidence="7">
    <location>
        <begin position="10"/>
        <end position="103"/>
    </location>
</feature>
<keyword evidence="3" id="KW-0238">DNA-binding</keyword>
<evidence type="ECO:0000256" key="6">
    <source>
        <dbReference type="SAM" id="MobiDB-lite"/>
    </source>
</evidence>
<evidence type="ECO:0000259" key="7">
    <source>
        <dbReference type="PROSITE" id="PS50863"/>
    </source>
</evidence>
<organism evidence="8 9">
    <name type="scientific">Iris pallida</name>
    <name type="common">Sweet iris</name>
    <dbReference type="NCBI Taxonomy" id="29817"/>
    <lineage>
        <taxon>Eukaryota</taxon>
        <taxon>Viridiplantae</taxon>
        <taxon>Streptophyta</taxon>
        <taxon>Embryophyta</taxon>
        <taxon>Tracheophyta</taxon>
        <taxon>Spermatophyta</taxon>
        <taxon>Magnoliopsida</taxon>
        <taxon>Liliopsida</taxon>
        <taxon>Asparagales</taxon>
        <taxon>Iridaceae</taxon>
        <taxon>Iridoideae</taxon>
        <taxon>Irideae</taxon>
        <taxon>Iris</taxon>
    </lineage>
</organism>
<feature type="region of interest" description="Disordered" evidence="6">
    <location>
        <begin position="140"/>
        <end position="161"/>
    </location>
</feature>
<dbReference type="InterPro" id="IPR050655">
    <property type="entry name" value="Plant_B3_domain"/>
</dbReference>
<dbReference type="GO" id="GO:0003677">
    <property type="term" value="F:DNA binding"/>
    <property type="evidence" value="ECO:0007669"/>
    <property type="project" value="UniProtKB-KW"/>
</dbReference>
<feature type="domain" description="TF-B3" evidence="7">
    <location>
        <begin position="322"/>
        <end position="419"/>
    </location>
</feature>
<evidence type="ECO:0000256" key="4">
    <source>
        <dbReference type="ARBA" id="ARBA00023163"/>
    </source>
</evidence>
<evidence type="ECO:0000256" key="2">
    <source>
        <dbReference type="ARBA" id="ARBA00023015"/>
    </source>
</evidence>
<protein>
    <submittedName>
        <fullName evidence="8">B3 domain-containing protein-like</fullName>
    </submittedName>
</protein>
<dbReference type="Gene3D" id="2.40.330.10">
    <property type="entry name" value="DNA-binding pseudobarrel domain"/>
    <property type="match status" value="3"/>
</dbReference>
<keyword evidence="4" id="KW-0804">Transcription</keyword>
<keyword evidence="9" id="KW-1185">Reference proteome</keyword>
<dbReference type="SMART" id="SM01019">
    <property type="entry name" value="B3"/>
    <property type="match status" value="3"/>
</dbReference>
<dbReference type="CDD" id="cd10017">
    <property type="entry name" value="B3_DNA"/>
    <property type="match status" value="3"/>
</dbReference>
<evidence type="ECO:0000256" key="1">
    <source>
        <dbReference type="ARBA" id="ARBA00004123"/>
    </source>
</evidence>
<dbReference type="PROSITE" id="PS50863">
    <property type="entry name" value="B3"/>
    <property type="match status" value="3"/>
</dbReference>
<proteinExistence type="predicted"/>
<evidence type="ECO:0000256" key="5">
    <source>
        <dbReference type="ARBA" id="ARBA00023242"/>
    </source>
</evidence>
<dbReference type="EMBL" id="JANAVB010010997">
    <property type="protein sequence ID" value="KAJ6838059.1"/>
    <property type="molecule type" value="Genomic_DNA"/>
</dbReference>
<feature type="domain" description="TF-B3" evidence="7">
    <location>
        <begin position="197"/>
        <end position="292"/>
    </location>
</feature>
<name>A0AAX6HAI2_IRIPA</name>
<dbReference type="PANTHER" id="PTHR31920">
    <property type="entry name" value="B3 DOMAIN-CONTAINING"/>
    <property type="match status" value="1"/>
</dbReference>
<dbReference type="GO" id="GO:0005634">
    <property type="term" value="C:nucleus"/>
    <property type="evidence" value="ECO:0007669"/>
    <property type="project" value="UniProtKB-SubCell"/>
</dbReference>
<accession>A0AAX6HAI2</accession>
<dbReference type="Pfam" id="PF02362">
    <property type="entry name" value="B3"/>
    <property type="match status" value="3"/>
</dbReference>
<evidence type="ECO:0000313" key="9">
    <source>
        <dbReference type="Proteomes" id="UP001140949"/>
    </source>
</evidence>
<reference evidence="8" key="2">
    <citation type="submission" date="2023-04" db="EMBL/GenBank/DDBJ databases">
        <authorList>
            <person name="Bruccoleri R.E."/>
            <person name="Oakeley E.J."/>
            <person name="Faust A.-M."/>
            <person name="Dessus-Babus S."/>
            <person name="Altorfer M."/>
            <person name="Burckhardt D."/>
            <person name="Oertli M."/>
            <person name="Naumann U."/>
            <person name="Petersen F."/>
            <person name="Wong J."/>
        </authorList>
    </citation>
    <scope>NUCLEOTIDE SEQUENCE</scope>
    <source>
        <strain evidence="8">GSM-AAB239-AS_SAM_17_03QT</strain>
        <tissue evidence="8">Leaf</tissue>
    </source>
</reference>